<keyword evidence="4" id="KW-1185">Reference proteome</keyword>
<proteinExistence type="predicted"/>
<dbReference type="AlphaFoldDB" id="A0A9X1LBT7"/>
<feature type="chain" id="PRO_5040931425" evidence="1">
    <location>
        <begin position="29"/>
        <end position="170"/>
    </location>
</feature>
<dbReference type="PANTHER" id="PTHR37089:SF4">
    <property type="entry name" value="EXPORTED PROTEIN"/>
    <property type="match status" value="1"/>
</dbReference>
<evidence type="ECO:0000313" key="3">
    <source>
        <dbReference type="EMBL" id="MCB4823540.1"/>
    </source>
</evidence>
<dbReference type="EMBL" id="JAJAQI010000028">
    <property type="protein sequence ID" value="MCB4823540.1"/>
    <property type="molecule type" value="Genomic_DNA"/>
</dbReference>
<evidence type="ECO:0000313" key="4">
    <source>
        <dbReference type="Proteomes" id="UP001139311"/>
    </source>
</evidence>
<keyword evidence="1" id="KW-0732">Signal</keyword>
<dbReference type="SMART" id="SM00972">
    <property type="entry name" value="SCPU"/>
    <property type="match status" value="1"/>
</dbReference>
<evidence type="ECO:0000256" key="1">
    <source>
        <dbReference type="SAM" id="SignalP"/>
    </source>
</evidence>
<organism evidence="3 4">
    <name type="scientific">Roseicella aerolata</name>
    <dbReference type="NCBI Taxonomy" id="2883479"/>
    <lineage>
        <taxon>Bacteria</taxon>
        <taxon>Pseudomonadati</taxon>
        <taxon>Pseudomonadota</taxon>
        <taxon>Alphaproteobacteria</taxon>
        <taxon>Acetobacterales</taxon>
        <taxon>Roseomonadaceae</taxon>
        <taxon>Roseicella</taxon>
    </lineage>
</organism>
<gene>
    <name evidence="3" type="ORF">LHA35_17560</name>
</gene>
<accession>A0A9X1LBT7</accession>
<sequence>MKRLALAAALLGGTALSLATLANKPADAAVATSTFQVQAQVVNTCSISATNMSFGVYNQNTSSQATSTITVNCTLGVPAVITLDQGLNDIFGSASAPSRRMKNSATNAWLSYNLFTDSGRSSLWGNTPATGQSYTGTGQNTALNVYGLLPAGQNVLAGTYFDTVTAVITY</sequence>
<dbReference type="Proteomes" id="UP001139311">
    <property type="component" value="Unassembled WGS sequence"/>
</dbReference>
<comment type="caution">
    <text evidence="3">The sequence shown here is derived from an EMBL/GenBank/DDBJ whole genome shotgun (WGS) entry which is preliminary data.</text>
</comment>
<dbReference type="Pfam" id="PF05229">
    <property type="entry name" value="SCPU"/>
    <property type="match status" value="1"/>
</dbReference>
<name>A0A9X1LBT7_9PROT</name>
<feature type="domain" description="Spore coat protein U/FanG" evidence="2">
    <location>
        <begin position="31"/>
        <end position="166"/>
    </location>
</feature>
<dbReference type="InterPro" id="IPR007893">
    <property type="entry name" value="Spore_coat_U/FanG"/>
</dbReference>
<protein>
    <submittedName>
        <fullName evidence="3">Spore coat U domain-containing protein</fullName>
    </submittedName>
</protein>
<dbReference type="PANTHER" id="PTHR37089">
    <property type="entry name" value="PROTEIN U-RELATED"/>
    <property type="match status" value="1"/>
</dbReference>
<dbReference type="InterPro" id="IPR053167">
    <property type="entry name" value="Spore_coat_component"/>
</dbReference>
<dbReference type="RefSeq" id="WP_226610390.1">
    <property type="nucleotide sequence ID" value="NZ_JAJAQI010000028.1"/>
</dbReference>
<reference evidence="3" key="1">
    <citation type="submission" date="2021-10" db="EMBL/GenBank/DDBJ databases">
        <title>Roseicella aerolatum sp. nov., isolated from aerosols of e-waste dismantling site.</title>
        <authorList>
            <person name="Qin T."/>
        </authorList>
    </citation>
    <scope>NUCLEOTIDE SEQUENCE</scope>
    <source>
        <strain evidence="3">GB24</strain>
    </source>
</reference>
<feature type="signal peptide" evidence="1">
    <location>
        <begin position="1"/>
        <end position="28"/>
    </location>
</feature>
<evidence type="ECO:0000259" key="2">
    <source>
        <dbReference type="Pfam" id="PF05229"/>
    </source>
</evidence>